<dbReference type="Proteomes" id="UP001175353">
    <property type="component" value="Unassembled WGS sequence"/>
</dbReference>
<accession>A0AAN6KU69</accession>
<dbReference type="AlphaFoldDB" id="A0AAN6KU69"/>
<sequence length="71" mass="8327">MDRLADLRRRIILHPEPGSFTAEGESARWSNKDLDPVPQENKKWEWYHVGGFWIAEGRTRGDPSQREVTYS</sequence>
<proteinExistence type="predicted"/>
<gene>
    <name evidence="1" type="ORF">LTR91_005333</name>
</gene>
<organism evidence="1 2">
    <name type="scientific">Friedmanniomyces endolithicus</name>
    <dbReference type="NCBI Taxonomy" id="329885"/>
    <lineage>
        <taxon>Eukaryota</taxon>
        <taxon>Fungi</taxon>
        <taxon>Dikarya</taxon>
        <taxon>Ascomycota</taxon>
        <taxon>Pezizomycotina</taxon>
        <taxon>Dothideomycetes</taxon>
        <taxon>Dothideomycetidae</taxon>
        <taxon>Mycosphaerellales</taxon>
        <taxon>Teratosphaeriaceae</taxon>
        <taxon>Friedmanniomyces</taxon>
    </lineage>
</organism>
<evidence type="ECO:0000313" key="1">
    <source>
        <dbReference type="EMBL" id="KAK1001857.1"/>
    </source>
</evidence>
<dbReference type="Gene3D" id="1.10.4160.10">
    <property type="entry name" value="Hydantoin permease"/>
    <property type="match status" value="1"/>
</dbReference>
<protein>
    <submittedName>
        <fullName evidence="1">Uncharacterized protein</fullName>
    </submittedName>
</protein>
<name>A0AAN6KU69_9PEZI</name>
<reference evidence="1" key="1">
    <citation type="submission" date="2023-06" db="EMBL/GenBank/DDBJ databases">
        <title>Black Yeasts Isolated from many extreme environments.</title>
        <authorList>
            <person name="Coleine C."/>
            <person name="Stajich J.E."/>
            <person name="Selbmann L."/>
        </authorList>
    </citation>
    <scope>NUCLEOTIDE SEQUENCE</scope>
    <source>
        <strain evidence="1">CCFEE 5200</strain>
    </source>
</reference>
<evidence type="ECO:0000313" key="2">
    <source>
        <dbReference type="Proteomes" id="UP001175353"/>
    </source>
</evidence>
<dbReference type="EMBL" id="JAUJLE010000033">
    <property type="protein sequence ID" value="KAK1001857.1"/>
    <property type="molecule type" value="Genomic_DNA"/>
</dbReference>
<comment type="caution">
    <text evidence="1">The sequence shown here is derived from an EMBL/GenBank/DDBJ whole genome shotgun (WGS) entry which is preliminary data.</text>
</comment>
<keyword evidence="2" id="KW-1185">Reference proteome</keyword>